<proteinExistence type="predicted"/>
<accession>A0ABN8M9K0</accession>
<evidence type="ECO:0000313" key="2">
    <source>
        <dbReference type="EMBL" id="CAH3024421.1"/>
    </source>
</evidence>
<sequence>MCIKFESEEISTTGDDCSKSYSKEEEVRSFALRVDKAMDCQQGKAKHSYRGFVTVVRASFVRECTYVSYIAGEGVELTVHKEGVVVEEIKEVELRSRRAQFIYDRNYNRIELRRRGHAPSRLPVKKLRRLLHKRRKTRLFEAWETAVVTSKVAVKGCHRDNVPSGNCQLNGLHDWRCGHLQRGNRRCKGTEKETVHGKTEIDDETSAGSEQSQGEVAVDCKAVQDDDGSDEGL</sequence>
<organism evidence="2 3">
    <name type="scientific">Porites evermanni</name>
    <dbReference type="NCBI Taxonomy" id="104178"/>
    <lineage>
        <taxon>Eukaryota</taxon>
        <taxon>Metazoa</taxon>
        <taxon>Cnidaria</taxon>
        <taxon>Anthozoa</taxon>
        <taxon>Hexacorallia</taxon>
        <taxon>Scleractinia</taxon>
        <taxon>Fungiina</taxon>
        <taxon>Poritidae</taxon>
        <taxon>Porites</taxon>
    </lineage>
</organism>
<comment type="caution">
    <text evidence="2">The sequence shown here is derived from an EMBL/GenBank/DDBJ whole genome shotgun (WGS) entry which is preliminary data.</text>
</comment>
<evidence type="ECO:0000313" key="3">
    <source>
        <dbReference type="Proteomes" id="UP001159427"/>
    </source>
</evidence>
<feature type="region of interest" description="Disordered" evidence="1">
    <location>
        <begin position="189"/>
        <end position="233"/>
    </location>
</feature>
<gene>
    <name evidence="2" type="ORF">PEVE_00022851</name>
</gene>
<name>A0ABN8M9K0_9CNID</name>
<evidence type="ECO:0000256" key="1">
    <source>
        <dbReference type="SAM" id="MobiDB-lite"/>
    </source>
</evidence>
<dbReference type="Proteomes" id="UP001159427">
    <property type="component" value="Unassembled WGS sequence"/>
</dbReference>
<protein>
    <submittedName>
        <fullName evidence="2">Uncharacterized protein</fullName>
    </submittedName>
</protein>
<reference evidence="2 3" key="1">
    <citation type="submission" date="2022-05" db="EMBL/GenBank/DDBJ databases">
        <authorList>
            <consortium name="Genoscope - CEA"/>
            <person name="William W."/>
        </authorList>
    </citation>
    <scope>NUCLEOTIDE SEQUENCE [LARGE SCALE GENOMIC DNA]</scope>
</reference>
<dbReference type="EMBL" id="CALNXI010000303">
    <property type="protein sequence ID" value="CAH3024421.1"/>
    <property type="molecule type" value="Genomic_DNA"/>
</dbReference>
<keyword evidence="3" id="KW-1185">Reference proteome</keyword>
<feature type="compositionally biased region" description="Basic and acidic residues" evidence="1">
    <location>
        <begin position="189"/>
        <end position="200"/>
    </location>
</feature>